<accession>A0A5B0E706</accession>
<sequence length="335" mass="37277">MPIVDNAIYVAGKRVIHPPDLSSTFESLKECGGMAWLGLYRPDQAEMKEVAEELGLHALAVEDTLAGHQRPKLEHYGDHFFVVLRPARYIDESEKVEFGELHIYVGTDFVVTVRHAESPQVAAVRKRLEHEPDLLSIGPAAVVYAVLDQVVDEYEPVLVGLGNDIDEIEDQLFSGAAHVSRRIYELSREVIEFQRALAPLEAVLGDLRRDFRLSNISEDDALELDRKLIDVQDHAIRLTERITSFRALLANALSLSSTLASQRATEAGLAQNEQMKKISSWAAIIFAPSLVTGIYGMNFSNMPELEFSFGYPAAIGLMLVLAGGLYAIFKKNNWL</sequence>
<organism evidence="13 14">
    <name type="scientific">Paeniglutamicibacter gangotriensis</name>
    <dbReference type="NCBI Taxonomy" id="254787"/>
    <lineage>
        <taxon>Bacteria</taxon>
        <taxon>Bacillati</taxon>
        <taxon>Actinomycetota</taxon>
        <taxon>Actinomycetes</taxon>
        <taxon>Micrococcales</taxon>
        <taxon>Micrococcaceae</taxon>
        <taxon>Paeniglutamicibacter</taxon>
    </lineage>
</organism>
<comment type="caution">
    <text evidence="13">The sequence shown here is derived from an EMBL/GenBank/DDBJ whole genome shotgun (WGS) entry which is preliminary data.</text>
</comment>
<dbReference type="SUPFAM" id="SSF143865">
    <property type="entry name" value="CorA soluble domain-like"/>
    <property type="match status" value="1"/>
</dbReference>
<evidence type="ECO:0000256" key="4">
    <source>
        <dbReference type="ARBA" id="ARBA00022475"/>
    </source>
</evidence>
<gene>
    <name evidence="12 13" type="primary">corA</name>
    <name evidence="13" type="ORF">FQ154_19630</name>
</gene>
<dbReference type="Proteomes" id="UP000323856">
    <property type="component" value="Unassembled WGS sequence"/>
</dbReference>
<dbReference type="EMBL" id="VOBL01000035">
    <property type="protein sequence ID" value="KAA0973159.1"/>
    <property type="molecule type" value="Genomic_DNA"/>
</dbReference>
<evidence type="ECO:0000313" key="13">
    <source>
        <dbReference type="EMBL" id="KAA0973159.1"/>
    </source>
</evidence>
<evidence type="ECO:0000256" key="7">
    <source>
        <dbReference type="ARBA" id="ARBA00022989"/>
    </source>
</evidence>
<dbReference type="InterPro" id="IPR004488">
    <property type="entry name" value="Mg/Co-transport_prot_CorA"/>
</dbReference>
<dbReference type="GO" id="GO:0050897">
    <property type="term" value="F:cobalt ion binding"/>
    <property type="evidence" value="ECO:0007669"/>
    <property type="project" value="TreeGrafter"/>
</dbReference>
<dbReference type="PANTHER" id="PTHR46494:SF1">
    <property type="entry name" value="CORA FAMILY METAL ION TRANSPORTER (EUROFUNG)"/>
    <property type="match status" value="1"/>
</dbReference>
<dbReference type="Gene3D" id="3.30.460.20">
    <property type="entry name" value="CorA soluble domain-like"/>
    <property type="match status" value="1"/>
</dbReference>
<dbReference type="GO" id="GO:0000287">
    <property type="term" value="F:magnesium ion binding"/>
    <property type="evidence" value="ECO:0007669"/>
    <property type="project" value="TreeGrafter"/>
</dbReference>
<comment type="subcellular location">
    <subcellularLocation>
        <location evidence="1">Cell membrane</location>
        <topology evidence="1">Multi-pass membrane protein</topology>
    </subcellularLocation>
    <subcellularLocation>
        <location evidence="12">Membrane</location>
        <topology evidence="12">Multi-pass membrane protein</topology>
    </subcellularLocation>
</comment>
<comment type="catalytic activity">
    <reaction evidence="10">
        <text>Mg(2+)(in) = Mg(2+)(out)</text>
        <dbReference type="Rhea" id="RHEA:29827"/>
        <dbReference type="ChEBI" id="CHEBI:18420"/>
    </reaction>
</comment>
<dbReference type="NCBIfam" id="TIGR00383">
    <property type="entry name" value="corA"/>
    <property type="match status" value="1"/>
</dbReference>
<evidence type="ECO:0000256" key="1">
    <source>
        <dbReference type="ARBA" id="ARBA00004651"/>
    </source>
</evidence>
<dbReference type="Pfam" id="PF01544">
    <property type="entry name" value="CorA"/>
    <property type="match status" value="1"/>
</dbReference>
<reference evidence="13 14" key="1">
    <citation type="submission" date="2019-07" db="EMBL/GenBank/DDBJ databases">
        <title>Analysis of the biochemical properties, biological activity and biotechnological potential of siderophores and biosurfactants produced by Antarctic psychrotolerant bacteria.</title>
        <authorList>
            <person name="Styczynski M."/>
            <person name="Krucon T."/>
            <person name="Decewicz P."/>
            <person name="Dziewit L."/>
        </authorList>
    </citation>
    <scope>NUCLEOTIDE SEQUENCE [LARGE SCALE GENOMIC DNA]</scope>
    <source>
        <strain evidence="13 14">ANT_H27</strain>
    </source>
</reference>
<dbReference type="GO" id="GO:0015095">
    <property type="term" value="F:magnesium ion transmembrane transporter activity"/>
    <property type="evidence" value="ECO:0007669"/>
    <property type="project" value="UniProtKB-UniRule"/>
</dbReference>
<dbReference type="InterPro" id="IPR045861">
    <property type="entry name" value="CorA_cytoplasmic_dom"/>
</dbReference>
<feature type="transmembrane region" description="Helical" evidence="12">
    <location>
        <begin position="309"/>
        <end position="329"/>
    </location>
</feature>
<dbReference type="InterPro" id="IPR045863">
    <property type="entry name" value="CorA_TM1_TM2"/>
</dbReference>
<evidence type="ECO:0000313" key="14">
    <source>
        <dbReference type="Proteomes" id="UP000323856"/>
    </source>
</evidence>
<evidence type="ECO:0000256" key="6">
    <source>
        <dbReference type="ARBA" id="ARBA00022842"/>
    </source>
</evidence>
<proteinExistence type="inferred from homology"/>
<keyword evidence="5 12" id="KW-0812">Transmembrane</keyword>
<dbReference type="Gene3D" id="1.20.58.340">
    <property type="entry name" value="Magnesium transport protein CorA, transmembrane region"/>
    <property type="match status" value="2"/>
</dbReference>
<keyword evidence="6 12" id="KW-0460">Magnesium</keyword>
<dbReference type="GO" id="GO:0015087">
    <property type="term" value="F:cobalt ion transmembrane transporter activity"/>
    <property type="evidence" value="ECO:0007669"/>
    <property type="project" value="UniProtKB-UniRule"/>
</dbReference>
<evidence type="ECO:0000256" key="10">
    <source>
        <dbReference type="ARBA" id="ARBA00034269"/>
    </source>
</evidence>
<comment type="function">
    <text evidence="11">Mediates influx of magnesium ions. Alternates between open and closed states. Activated by low cytoplasmic Mg(2+) levels. Inactive when cytoplasmic Mg(2+) levels are high.</text>
</comment>
<dbReference type="OrthoDB" id="9803416at2"/>
<keyword evidence="7 12" id="KW-1133">Transmembrane helix</keyword>
<keyword evidence="3 12" id="KW-0813">Transport</keyword>
<dbReference type="FunFam" id="1.20.58.340:FF:000004">
    <property type="entry name" value="Magnesium transport protein CorA"/>
    <property type="match status" value="1"/>
</dbReference>
<evidence type="ECO:0000256" key="5">
    <source>
        <dbReference type="ARBA" id="ARBA00022692"/>
    </source>
</evidence>
<evidence type="ECO:0000256" key="11">
    <source>
        <dbReference type="ARBA" id="ARBA00045497"/>
    </source>
</evidence>
<comment type="similarity">
    <text evidence="2 12">Belongs to the CorA metal ion transporter (MIT) (TC 1.A.35) family.</text>
</comment>
<dbReference type="InterPro" id="IPR002523">
    <property type="entry name" value="MgTranspt_CorA/ZnTranspt_ZntB"/>
</dbReference>
<evidence type="ECO:0000256" key="8">
    <source>
        <dbReference type="ARBA" id="ARBA00023065"/>
    </source>
</evidence>
<evidence type="ECO:0000256" key="12">
    <source>
        <dbReference type="RuleBase" id="RU362010"/>
    </source>
</evidence>
<protein>
    <recommendedName>
        <fullName evidence="12">Magnesium transport protein CorA</fullName>
    </recommendedName>
</protein>
<evidence type="ECO:0000256" key="3">
    <source>
        <dbReference type="ARBA" id="ARBA00022448"/>
    </source>
</evidence>
<dbReference type="PANTHER" id="PTHR46494">
    <property type="entry name" value="CORA FAMILY METAL ION TRANSPORTER (EUROFUNG)"/>
    <property type="match status" value="1"/>
</dbReference>
<dbReference type="CDD" id="cd12830">
    <property type="entry name" value="MtCorA-like"/>
    <property type="match status" value="1"/>
</dbReference>
<feature type="transmembrane region" description="Helical" evidence="12">
    <location>
        <begin position="278"/>
        <end position="297"/>
    </location>
</feature>
<dbReference type="GO" id="GO:0005886">
    <property type="term" value="C:plasma membrane"/>
    <property type="evidence" value="ECO:0007669"/>
    <property type="project" value="UniProtKB-SubCell"/>
</dbReference>
<evidence type="ECO:0000256" key="2">
    <source>
        <dbReference type="ARBA" id="ARBA00009765"/>
    </source>
</evidence>
<evidence type="ECO:0000256" key="9">
    <source>
        <dbReference type="ARBA" id="ARBA00023136"/>
    </source>
</evidence>
<dbReference type="SUPFAM" id="SSF144083">
    <property type="entry name" value="Magnesium transport protein CorA, transmembrane region"/>
    <property type="match status" value="1"/>
</dbReference>
<keyword evidence="9 12" id="KW-0472">Membrane</keyword>
<dbReference type="AlphaFoldDB" id="A0A5B0E706"/>
<keyword evidence="4 12" id="KW-1003">Cell membrane</keyword>
<keyword evidence="8 12" id="KW-0406">Ion transport</keyword>
<dbReference type="RefSeq" id="WP_149621035.1">
    <property type="nucleotide sequence ID" value="NZ_VOBL01000035.1"/>
</dbReference>
<name>A0A5B0E706_9MICC</name>